<dbReference type="InterPro" id="IPR036291">
    <property type="entry name" value="NAD(P)-bd_dom_sf"/>
</dbReference>
<keyword evidence="3" id="KW-0560">Oxidoreductase</keyword>
<protein>
    <submittedName>
        <fullName evidence="5">NAD(P)-binding protein</fullName>
    </submittedName>
</protein>
<reference evidence="5" key="2">
    <citation type="submission" date="2023-05" db="EMBL/GenBank/DDBJ databases">
        <authorList>
            <consortium name="Lawrence Berkeley National Laboratory"/>
            <person name="Steindorff A."/>
            <person name="Hensen N."/>
            <person name="Bonometti L."/>
            <person name="Westerberg I."/>
            <person name="Brannstrom I.O."/>
            <person name="Guillou S."/>
            <person name="Cros-Aarteil S."/>
            <person name="Calhoun S."/>
            <person name="Haridas S."/>
            <person name="Kuo A."/>
            <person name="Mondo S."/>
            <person name="Pangilinan J."/>
            <person name="Riley R."/>
            <person name="Labutti K."/>
            <person name="Andreopoulos B."/>
            <person name="Lipzen A."/>
            <person name="Chen C."/>
            <person name="Yanf M."/>
            <person name="Daum C."/>
            <person name="Ng V."/>
            <person name="Clum A."/>
            <person name="Ohm R."/>
            <person name="Martin F."/>
            <person name="Silar P."/>
            <person name="Natvig D."/>
            <person name="Lalanne C."/>
            <person name="Gautier V."/>
            <person name="Ament-Velasquez S.L."/>
            <person name="Kruys A."/>
            <person name="Hutchinson M.I."/>
            <person name="Powell A.J."/>
            <person name="Barry K."/>
            <person name="Miller A.N."/>
            <person name="Grigoriev I.V."/>
            <person name="Debuchy R."/>
            <person name="Gladieux P."/>
            <person name="Thoren M.H."/>
            <person name="Johannesson H."/>
        </authorList>
    </citation>
    <scope>NUCLEOTIDE SEQUENCE</scope>
    <source>
        <strain evidence="5">PSN243</strain>
    </source>
</reference>
<dbReference type="PANTHER" id="PTHR47706:SF4">
    <property type="entry name" value="NMRA-LIKE DOMAIN-CONTAINING PROTEIN"/>
    <property type="match status" value="1"/>
</dbReference>
<organism evidence="5 6">
    <name type="scientific">Podospora aff. communis PSN243</name>
    <dbReference type="NCBI Taxonomy" id="3040156"/>
    <lineage>
        <taxon>Eukaryota</taxon>
        <taxon>Fungi</taxon>
        <taxon>Dikarya</taxon>
        <taxon>Ascomycota</taxon>
        <taxon>Pezizomycotina</taxon>
        <taxon>Sordariomycetes</taxon>
        <taxon>Sordariomycetidae</taxon>
        <taxon>Sordariales</taxon>
        <taxon>Podosporaceae</taxon>
        <taxon>Podospora</taxon>
    </lineage>
</organism>
<dbReference type="Pfam" id="PF05368">
    <property type="entry name" value="NmrA"/>
    <property type="match status" value="1"/>
</dbReference>
<comment type="caution">
    <text evidence="5">The sequence shown here is derived from an EMBL/GenBank/DDBJ whole genome shotgun (WGS) entry which is preliminary data.</text>
</comment>
<dbReference type="PANTHER" id="PTHR47706">
    <property type="entry name" value="NMRA-LIKE FAMILY PROTEIN"/>
    <property type="match status" value="1"/>
</dbReference>
<dbReference type="GO" id="GO:0016491">
    <property type="term" value="F:oxidoreductase activity"/>
    <property type="evidence" value="ECO:0007669"/>
    <property type="project" value="UniProtKB-KW"/>
</dbReference>
<feature type="domain" description="NmrA-like" evidence="4">
    <location>
        <begin position="3"/>
        <end position="241"/>
    </location>
</feature>
<keyword evidence="2" id="KW-0521">NADP</keyword>
<dbReference type="EMBL" id="MU866019">
    <property type="protein sequence ID" value="KAK4442365.1"/>
    <property type="molecule type" value="Genomic_DNA"/>
</dbReference>
<dbReference type="InterPro" id="IPR051609">
    <property type="entry name" value="NmrA/Isoflavone_reductase-like"/>
</dbReference>
<evidence type="ECO:0000256" key="2">
    <source>
        <dbReference type="ARBA" id="ARBA00022857"/>
    </source>
</evidence>
<accession>A0AAV9G2H5</accession>
<evidence type="ECO:0000313" key="5">
    <source>
        <dbReference type="EMBL" id="KAK4442365.1"/>
    </source>
</evidence>
<keyword evidence="6" id="KW-1185">Reference proteome</keyword>
<dbReference type="Gene3D" id="3.40.50.720">
    <property type="entry name" value="NAD(P)-binding Rossmann-like Domain"/>
    <property type="match status" value="1"/>
</dbReference>
<evidence type="ECO:0000256" key="3">
    <source>
        <dbReference type="ARBA" id="ARBA00023002"/>
    </source>
</evidence>
<dbReference type="Proteomes" id="UP001321760">
    <property type="component" value="Unassembled WGS sequence"/>
</dbReference>
<comment type="similarity">
    <text evidence="1">Belongs to the NmrA-type oxidoreductase family. Isoflavone reductase subfamily.</text>
</comment>
<gene>
    <name evidence="5" type="ORF">QBC34DRAFT_488893</name>
</gene>
<dbReference type="InterPro" id="IPR008030">
    <property type="entry name" value="NmrA-like"/>
</dbReference>
<evidence type="ECO:0000259" key="4">
    <source>
        <dbReference type="Pfam" id="PF05368"/>
    </source>
</evidence>
<sequence>MVKIVIAGGSSEVGQEVIDALVATGKHEIISLWRKEPDVITNGVNTVVVDYGNKDQLEDILQGAHTVLSFVGGPNVDVQKNIIDACIAAGVKRFAPSEWATSDITTVPWYAGKGVIREYLQEVNKDKKVLEYTLFQPGGFLNYLASPQKTTKHLTPIGLHIDFQNARALVIDGHLDDPLTFTAVQDLGAAVARAVEFEGEWPVVGGISGNQISIREVLQLGEKILGNPFEVEHIPVAALEAGVPGTSWLPGLDHPSLRSVPEEQKAAVANQFWSAYLLSTTKGAWTVSDEWNRLLPDLQFIGAEEFLTQWWGGKRGD</sequence>
<dbReference type="AlphaFoldDB" id="A0AAV9G2H5"/>
<reference evidence="5" key="1">
    <citation type="journal article" date="2023" name="Mol. Phylogenet. Evol.">
        <title>Genome-scale phylogeny and comparative genomics of the fungal order Sordariales.</title>
        <authorList>
            <person name="Hensen N."/>
            <person name="Bonometti L."/>
            <person name="Westerberg I."/>
            <person name="Brannstrom I.O."/>
            <person name="Guillou S."/>
            <person name="Cros-Aarteil S."/>
            <person name="Calhoun S."/>
            <person name="Haridas S."/>
            <person name="Kuo A."/>
            <person name="Mondo S."/>
            <person name="Pangilinan J."/>
            <person name="Riley R."/>
            <person name="LaButti K."/>
            <person name="Andreopoulos B."/>
            <person name="Lipzen A."/>
            <person name="Chen C."/>
            <person name="Yan M."/>
            <person name="Daum C."/>
            <person name="Ng V."/>
            <person name="Clum A."/>
            <person name="Steindorff A."/>
            <person name="Ohm R.A."/>
            <person name="Martin F."/>
            <person name="Silar P."/>
            <person name="Natvig D.O."/>
            <person name="Lalanne C."/>
            <person name="Gautier V."/>
            <person name="Ament-Velasquez S.L."/>
            <person name="Kruys A."/>
            <person name="Hutchinson M.I."/>
            <person name="Powell A.J."/>
            <person name="Barry K."/>
            <person name="Miller A.N."/>
            <person name="Grigoriev I.V."/>
            <person name="Debuchy R."/>
            <person name="Gladieux P."/>
            <person name="Hiltunen Thoren M."/>
            <person name="Johannesson H."/>
        </authorList>
    </citation>
    <scope>NUCLEOTIDE SEQUENCE</scope>
    <source>
        <strain evidence="5">PSN243</strain>
    </source>
</reference>
<evidence type="ECO:0000256" key="1">
    <source>
        <dbReference type="ARBA" id="ARBA00005725"/>
    </source>
</evidence>
<proteinExistence type="inferred from homology"/>
<evidence type="ECO:0000313" key="6">
    <source>
        <dbReference type="Proteomes" id="UP001321760"/>
    </source>
</evidence>
<dbReference type="SUPFAM" id="SSF51735">
    <property type="entry name" value="NAD(P)-binding Rossmann-fold domains"/>
    <property type="match status" value="1"/>
</dbReference>
<name>A0AAV9G2H5_9PEZI</name>